<evidence type="ECO:0000313" key="3">
    <source>
        <dbReference type="Proteomes" id="UP001285441"/>
    </source>
</evidence>
<keyword evidence="3" id="KW-1185">Reference proteome</keyword>
<dbReference type="EMBL" id="JAULSW010000005">
    <property type="protein sequence ID" value="KAK3381570.1"/>
    <property type="molecule type" value="Genomic_DNA"/>
</dbReference>
<reference evidence="2" key="1">
    <citation type="journal article" date="2023" name="Mol. Phylogenet. Evol.">
        <title>Genome-scale phylogeny and comparative genomics of the fungal order Sordariales.</title>
        <authorList>
            <person name="Hensen N."/>
            <person name="Bonometti L."/>
            <person name="Westerberg I."/>
            <person name="Brannstrom I.O."/>
            <person name="Guillou S."/>
            <person name="Cros-Aarteil S."/>
            <person name="Calhoun S."/>
            <person name="Haridas S."/>
            <person name="Kuo A."/>
            <person name="Mondo S."/>
            <person name="Pangilinan J."/>
            <person name="Riley R."/>
            <person name="LaButti K."/>
            <person name="Andreopoulos B."/>
            <person name="Lipzen A."/>
            <person name="Chen C."/>
            <person name="Yan M."/>
            <person name="Daum C."/>
            <person name="Ng V."/>
            <person name="Clum A."/>
            <person name="Steindorff A."/>
            <person name="Ohm R.A."/>
            <person name="Martin F."/>
            <person name="Silar P."/>
            <person name="Natvig D.O."/>
            <person name="Lalanne C."/>
            <person name="Gautier V."/>
            <person name="Ament-Velasquez S.L."/>
            <person name="Kruys A."/>
            <person name="Hutchinson M.I."/>
            <person name="Powell A.J."/>
            <person name="Barry K."/>
            <person name="Miller A.N."/>
            <person name="Grigoriev I.V."/>
            <person name="Debuchy R."/>
            <person name="Gladieux P."/>
            <person name="Hiltunen Thoren M."/>
            <person name="Johannesson H."/>
        </authorList>
    </citation>
    <scope>NUCLEOTIDE SEQUENCE</scope>
    <source>
        <strain evidence="2">CBS 232.78</strain>
    </source>
</reference>
<dbReference type="AlphaFoldDB" id="A0AAE0NHI3"/>
<keyword evidence="1" id="KW-0812">Transmembrane</keyword>
<accession>A0AAE0NHI3</accession>
<evidence type="ECO:0000256" key="1">
    <source>
        <dbReference type="SAM" id="Phobius"/>
    </source>
</evidence>
<gene>
    <name evidence="2" type="ORF">B0H63DRAFT_476066</name>
</gene>
<keyword evidence="1" id="KW-0472">Membrane</keyword>
<protein>
    <submittedName>
        <fullName evidence="2">Uncharacterized protein</fullName>
    </submittedName>
</protein>
<dbReference type="Proteomes" id="UP001285441">
    <property type="component" value="Unassembled WGS sequence"/>
</dbReference>
<organism evidence="2 3">
    <name type="scientific">Podospora didyma</name>
    <dbReference type="NCBI Taxonomy" id="330526"/>
    <lineage>
        <taxon>Eukaryota</taxon>
        <taxon>Fungi</taxon>
        <taxon>Dikarya</taxon>
        <taxon>Ascomycota</taxon>
        <taxon>Pezizomycotina</taxon>
        <taxon>Sordariomycetes</taxon>
        <taxon>Sordariomycetidae</taxon>
        <taxon>Sordariales</taxon>
        <taxon>Podosporaceae</taxon>
        <taxon>Podospora</taxon>
    </lineage>
</organism>
<evidence type="ECO:0000313" key="2">
    <source>
        <dbReference type="EMBL" id="KAK3381570.1"/>
    </source>
</evidence>
<proteinExistence type="predicted"/>
<name>A0AAE0NHI3_9PEZI</name>
<sequence>MPQISTFYDAIGRPFGLLFPWHGVFLQQWRCFFQRDLDFLLLAGSSLSLLCMILCHPCWTWSKSTLARGDDGSSRS</sequence>
<reference evidence="2" key="2">
    <citation type="submission" date="2023-06" db="EMBL/GenBank/DDBJ databases">
        <authorList>
            <consortium name="Lawrence Berkeley National Laboratory"/>
            <person name="Haridas S."/>
            <person name="Hensen N."/>
            <person name="Bonometti L."/>
            <person name="Westerberg I."/>
            <person name="Brannstrom I.O."/>
            <person name="Guillou S."/>
            <person name="Cros-Aarteil S."/>
            <person name="Calhoun S."/>
            <person name="Kuo A."/>
            <person name="Mondo S."/>
            <person name="Pangilinan J."/>
            <person name="Riley R."/>
            <person name="LaButti K."/>
            <person name="Andreopoulos B."/>
            <person name="Lipzen A."/>
            <person name="Chen C."/>
            <person name="Yanf M."/>
            <person name="Daum C."/>
            <person name="Ng V."/>
            <person name="Clum A."/>
            <person name="Steindorff A."/>
            <person name="Ohm R."/>
            <person name="Martin F."/>
            <person name="Silar P."/>
            <person name="Natvig D."/>
            <person name="Lalanne C."/>
            <person name="Gautier V."/>
            <person name="Ament-velasquez S.L."/>
            <person name="Kruys A."/>
            <person name="Hutchinson M.I."/>
            <person name="Powell A.J."/>
            <person name="Barry K."/>
            <person name="Miller A.N."/>
            <person name="Grigoriev I.V."/>
            <person name="Debuchy R."/>
            <person name="Gladieux P."/>
            <person name="Thoren M.H."/>
            <person name="Johannesson H."/>
        </authorList>
    </citation>
    <scope>NUCLEOTIDE SEQUENCE</scope>
    <source>
        <strain evidence="2">CBS 232.78</strain>
    </source>
</reference>
<comment type="caution">
    <text evidence="2">The sequence shown here is derived from an EMBL/GenBank/DDBJ whole genome shotgun (WGS) entry which is preliminary data.</text>
</comment>
<keyword evidence="1" id="KW-1133">Transmembrane helix</keyword>
<feature type="transmembrane region" description="Helical" evidence="1">
    <location>
        <begin position="39"/>
        <end position="59"/>
    </location>
</feature>